<gene>
    <name evidence="1" type="ORF">BV25DRAFT_1831712</name>
</gene>
<reference evidence="1" key="2">
    <citation type="journal article" date="2022" name="New Phytol.">
        <title>Evolutionary transition to the ectomycorrhizal habit in the genomes of a hyperdiverse lineage of mushroom-forming fungi.</title>
        <authorList>
            <person name="Looney B."/>
            <person name="Miyauchi S."/>
            <person name="Morin E."/>
            <person name="Drula E."/>
            <person name="Courty P.E."/>
            <person name="Kohler A."/>
            <person name="Kuo A."/>
            <person name="LaButti K."/>
            <person name="Pangilinan J."/>
            <person name="Lipzen A."/>
            <person name="Riley R."/>
            <person name="Andreopoulos W."/>
            <person name="He G."/>
            <person name="Johnson J."/>
            <person name="Nolan M."/>
            <person name="Tritt A."/>
            <person name="Barry K.W."/>
            <person name="Grigoriev I.V."/>
            <person name="Nagy L.G."/>
            <person name="Hibbett D."/>
            <person name="Henrissat B."/>
            <person name="Matheny P.B."/>
            <person name="Labbe J."/>
            <person name="Martin F.M."/>
        </authorList>
    </citation>
    <scope>NUCLEOTIDE SEQUENCE</scope>
    <source>
        <strain evidence="1">HHB10654</strain>
    </source>
</reference>
<evidence type="ECO:0000313" key="1">
    <source>
        <dbReference type="EMBL" id="KAI0056937.1"/>
    </source>
</evidence>
<reference evidence="1" key="1">
    <citation type="submission" date="2021-03" db="EMBL/GenBank/DDBJ databases">
        <authorList>
            <consortium name="DOE Joint Genome Institute"/>
            <person name="Ahrendt S."/>
            <person name="Looney B.P."/>
            <person name="Miyauchi S."/>
            <person name="Morin E."/>
            <person name="Drula E."/>
            <person name="Courty P.E."/>
            <person name="Chicoki N."/>
            <person name="Fauchery L."/>
            <person name="Kohler A."/>
            <person name="Kuo A."/>
            <person name="Labutti K."/>
            <person name="Pangilinan J."/>
            <person name="Lipzen A."/>
            <person name="Riley R."/>
            <person name="Andreopoulos W."/>
            <person name="He G."/>
            <person name="Johnson J."/>
            <person name="Barry K.W."/>
            <person name="Grigoriev I.V."/>
            <person name="Nagy L."/>
            <person name="Hibbett D."/>
            <person name="Henrissat B."/>
            <person name="Matheny P.B."/>
            <person name="Labbe J."/>
            <person name="Martin F."/>
        </authorList>
    </citation>
    <scope>NUCLEOTIDE SEQUENCE</scope>
    <source>
        <strain evidence="1">HHB10654</strain>
    </source>
</reference>
<sequence>MLHTTSPSPRPLSFIFLTLVLAFNLTCIVIIKTAGKRGYNKPTRASHTYLGTDYPRTWDIGTLAPVLASSEPDTSRYQMHGADAEAEWEAMTPGHGFVHLGDQHRQFSLSMFHQIRCLGIIRGELVRSEDDEEAPAATELTEHCLNYLRQMVLCRSDCALVPVLGKPDPELYPDTLLCTDWRQVYAAVARNQEDHRQWISAQATSSHVDTMFIPSTQ</sequence>
<dbReference type="EMBL" id="MU277255">
    <property type="protein sequence ID" value="KAI0056937.1"/>
    <property type="molecule type" value="Genomic_DNA"/>
</dbReference>
<organism evidence="1 2">
    <name type="scientific">Artomyces pyxidatus</name>
    <dbReference type="NCBI Taxonomy" id="48021"/>
    <lineage>
        <taxon>Eukaryota</taxon>
        <taxon>Fungi</taxon>
        <taxon>Dikarya</taxon>
        <taxon>Basidiomycota</taxon>
        <taxon>Agaricomycotina</taxon>
        <taxon>Agaricomycetes</taxon>
        <taxon>Russulales</taxon>
        <taxon>Auriscalpiaceae</taxon>
        <taxon>Artomyces</taxon>
    </lineage>
</organism>
<evidence type="ECO:0000313" key="2">
    <source>
        <dbReference type="Proteomes" id="UP000814140"/>
    </source>
</evidence>
<proteinExistence type="predicted"/>
<comment type="caution">
    <text evidence="1">The sequence shown here is derived from an EMBL/GenBank/DDBJ whole genome shotgun (WGS) entry which is preliminary data.</text>
</comment>
<protein>
    <submittedName>
        <fullName evidence="1">Uncharacterized protein</fullName>
    </submittedName>
</protein>
<accession>A0ACB8SL60</accession>
<name>A0ACB8SL60_9AGAM</name>
<keyword evidence="2" id="KW-1185">Reference proteome</keyword>
<dbReference type="Proteomes" id="UP000814140">
    <property type="component" value="Unassembled WGS sequence"/>
</dbReference>